<dbReference type="Gene3D" id="1.10.10.10">
    <property type="entry name" value="Winged helix-like DNA-binding domain superfamily/Winged helix DNA-binding domain"/>
    <property type="match status" value="1"/>
</dbReference>
<dbReference type="InterPro" id="IPR029016">
    <property type="entry name" value="GAF-like_dom_sf"/>
</dbReference>
<gene>
    <name evidence="6" type="ORF">IHE55_02095</name>
</gene>
<dbReference type="InterPro" id="IPR036388">
    <property type="entry name" value="WH-like_DNA-bd_sf"/>
</dbReference>
<evidence type="ECO:0000256" key="3">
    <source>
        <dbReference type="ARBA" id="ARBA00023163"/>
    </source>
</evidence>
<keyword evidence="1" id="KW-0805">Transcription regulation</keyword>
<dbReference type="PRINTS" id="PR00038">
    <property type="entry name" value="HTHLUXR"/>
</dbReference>
<dbReference type="InterPro" id="IPR000792">
    <property type="entry name" value="Tscrpt_reg_LuxR_C"/>
</dbReference>
<dbReference type="PANTHER" id="PTHR44688">
    <property type="entry name" value="DNA-BINDING TRANSCRIPTIONAL ACTIVATOR DEVR_DOSR"/>
    <property type="match status" value="1"/>
</dbReference>
<dbReference type="Gene3D" id="3.30.450.40">
    <property type="match status" value="1"/>
</dbReference>
<proteinExistence type="predicted"/>
<accession>A0ABS0NES0</accession>
<evidence type="ECO:0000259" key="5">
    <source>
        <dbReference type="PROSITE" id="PS50043"/>
    </source>
</evidence>
<dbReference type="PANTHER" id="PTHR44688:SF16">
    <property type="entry name" value="DNA-BINDING TRANSCRIPTIONAL ACTIVATOR DEVR_DOSR"/>
    <property type="match status" value="1"/>
</dbReference>
<dbReference type="SUPFAM" id="SSF46894">
    <property type="entry name" value="C-terminal effector domain of the bipartite response regulators"/>
    <property type="match status" value="1"/>
</dbReference>
<keyword evidence="7" id="KW-1185">Reference proteome</keyword>
<protein>
    <submittedName>
        <fullName evidence="6">Helix-turn-helix transcriptional regulator</fullName>
    </submittedName>
</protein>
<dbReference type="PROSITE" id="PS50043">
    <property type="entry name" value="HTH_LUXR_2"/>
    <property type="match status" value="1"/>
</dbReference>
<dbReference type="SMART" id="SM00421">
    <property type="entry name" value="HTH_LUXR"/>
    <property type="match status" value="1"/>
</dbReference>
<feature type="region of interest" description="Disordered" evidence="4">
    <location>
        <begin position="176"/>
        <end position="211"/>
    </location>
</feature>
<dbReference type="CDD" id="cd06170">
    <property type="entry name" value="LuxR_C_like"/>
    <property type="match status" value="1"/>
</dbReference>
<keyword evidence="2" id="KW-0238">DNA-binding</keyword>
<comment type="caution">
    <text evidence="6">The sequence shown here is derived from an EMBL/GenBank/DDBJ whole genome shotgun (WGS) entry which is preliminary data.</text>
</comment>
<feature type="domain" description="HTH luxR-type" evidence="5">
    <location>
        <begin position="315"/>
        <end position="380"/>
    </location>
</feature>
<sequence length="392" mass="41368">MRIQVSLERRRRELLAEAGRAPDAGRLFESVSARLRRMVDFDAAAWSTTDPETALVTAPMLTENLNGGADCFAFWECELLEDHVNAFRDLARAAVPVAGLRATTGDLPARSAQFRKLARRRGLGDELRVVLRVADRSWGVVSLFREHGRPAFDGADTALAASLSAPLAARLRAFARPEPGPLPEDGPVPGRAPGAGAGAGRSPQDGPGPGLVLFDGSGTALSVNEEARYHLGLLPAGPLAGPVGGIRLPVCVVATALQARAVAEGRDRGAARVRVRTVDGRWLVCHASRLTGADGAAGPIAVIIEPAPAADIASIIADAYELTPRELEITQLIARGLDTGEIAVALVISPHTVRGHVKTVFQKVGVNSRGALVARLFSEHYWPRRAPAAARG</sequence>
<evidence type="ECO:0000256" key="2">
    <source>
        <dbReference type="ARBA" id="ARBA00023125"/>
    </source>
</evidence>
<evidence type="ECO:0000256" key="1">
    <source>
        <dbReference type="ARBA" id="ARBA00023015"/>
    </source>
</evidence>
<evidence type="ECO:0000313" key="6">
    <source>
        <dbReference type="EMBL" id="MBH5333661.1"/>
    </source>
</evidence>
<dbReference type="EMBL" id="JACYXC010000001">
    <property type="protein sequence ID" value="MBH5333661.1"/>
    <property type="molecule type" value="Genomic_DNA"/>
</dbReference>
<dbReference type="InterPro" id="IPR016032">
    <property type="entry name" value="Sig_transdc_resp-reg_C-effctor"/>
</dbReference>
<name>A0ABS0NES0_9ACTN</name>
<organism evidence="6 7">
    <name type="scientific">Streptomyces pactum</name>
    <dbReference type="NCBI Taxonomy" id="68249"/>
    <lineage>
        <taxon>Bacteria</taxon>
        <taxon>Bacillati</taxon>
        <taxon>Actinomycetota</taxon>
        <taxon>Actinomycetes</taxon>
        <taxon>Kitasatosporales</taxon>
        <taxon>Streptomycetaceae</taxon>
        <taxon>Streptomyces</taxon>
    </lineage>
</organism>
<evidence type="ECO:0000313" key="7">
    <source>
        <dbReference type="Proteomes" id="UP000807371"/>
    </source>
</evidence>
<keyword evidence="3" id="KW-0804">Transcription</keyword>
<reference evidence="6 7" key="1">
    <citation type="submission" date="2020-09" db="EMBL/GenBank/DDBJ databases">
        <title>Biosynthesis of the nuclear factor of activated T cells inhibitor NFAT-133 and its congeners in Streptomyces pactum.</title>
        <authorList>
            <person name="Zhou W."/>
            <person name="Posri P."/>
            <person name="Abugrain M.E."/>
            <person name="Weisberg A.J."/>
            <person name="Chang J.H."/>
            <person name="Mahmud T."/>
        </authorList>
    </citation>
    <scope>NUCLEOTIDE SEQUENCE [LARGE SCALE GENOMIC DNA]</scope>
    <source>
        <strain evidence="6 7">ATCC 27456</strain>
    </source>
</reference>
<dbReference type="Proteomes" id="UP000807371">
    <property type="component" value="Unassembled WGS sequence"/>
</dbReference>
<evidence type="ECO:0000256" key="4">
    <source>
        <dbReference type="SAM" id="MobiDB-lite"/>
    </source>
</evidence>
<dbReference type="Pfam" id="PF00196">
    <property type="entry name" value="GerE"/>
    <property type="match status" value="1"/>
</dbReference>